<reference evidence="2" key="1">
    <citation type="journal article" date="2023" name="Genome Biol. Evol.">
        <title>First Whole Genome Sequence and Flow Cytometry Genome Size Data for the Lichen-Forming Fungus Ramalina farinacea (Ascomycota).</title>
        <authorList>
            <person name="Llewellyn T."/>
            <person name="Mian S."/>
            <person name="Hill R."/>
            <person name="Leitch I.J."/>
            <person name="Gaya E."/>
        </authorList>
    </citation>
    <scope>NUCLEOTIDE SEQUENCE</scope>
    <source>
        <strain evidence="2">LIQ254RAFAR</strain>
    </source>
</reference>
<gene>
    <name evidence="2" type="ORF">OHK93_004343</name>
</gene>
<sequence length="129" mass="15115">MDRRGSRRVQEAKSIEYKKRKVGREPPNKKRKVDQNVEETGNWFGENKDLVYDEGETEQESVVQRESTEGGDDHNNDKHRRVAQKSAISRDSGEEDDQIIGAMDHNVDQDEEDQGEEDRDEVRTRRMIR</sequence>
<feature type="compositionally biased region" description="Basic and acidic residues" evidence="1">
    <location>
        <begin position="120"/>
        <end position="129"/>
    </location>
</feature>
<evidence type="ECO:0000313" key="2">
    <source>
        <dbReference type="EMBL" id="MDI1486152.1"/>
    </source>
</evidence>
<name>A0AA43TVW0_9LECA</name>
<evidence type="ECO:0000313" key="3">
    <source>
        <dbReference type="Proteomes" id="UP001161017"/>
    </source>
</evidence>
<accession>A0AA43TVW0</accession>
<evidence type="ECO:0000256" key="1">
    <source>
        <dbReference type="SAM" id="MobiDB-lite"/>
    </source>
</evidence>
<dbReference type="Proteomes" id="UP001161017">
    <property type="component" value="Unassembled WGS sequence"/>
</dbReference>
<feature type="compositionally biased region" description="Basic and acidic residues" evidence="1">
    <location>
        <begin position="66"/>
        <end position="76"/>
    </location>
</feature>
<dbReference type="EMBL" id="JAPUFD010000002">
    <property type="protein sequence ID" value="MDI1486152.1"/>
    <property type="molecule type" value="Genomic_DNA"/>
</dbReference>
<keyword evidence="3" id="KW-1185">Reference proteome</keyword>
<organism evidence="2 3">
    <name type="scientific">Ramalina farinacea</name>
    <dbReference type="NCBI Taxonomy" id="258253"/>
    <lineage>
        <taxon>Eukaryota</taxon>
        <taxon>Fungi</taxon>
        <taxon>Dikarya</taxon>
        <taxon>Ascomycota</taxon>
        <taxon>Pezizomycotina</taxon>
        <taxon>Lecanoromycetes</taxon>
        <taxon>OSLEUM clade</taxon>
        <taxon>Lecanoromycetidae</taxon>
        <taxon>Lecanorales</taxon>
        <taxon>Lecanorineae</taxon>
        <taxon>Ramalinaceae</taxon>
        <taxon>Ramalina</taxon>
    </lineage>
</organism>
<feature type="compositionally biased region" description="Acidic residues" evidence="1">
    <location>
        <begin position="109"/>
        <end position="119"/>
    </location>
</feature>
<feature type="region of interest" description="Disordered" evidence="1">
    <location>
        <begin position="1"/>
        <end position="129"/>
    </location>
</feature>
<feature type="compositionally biased region" description="Basic and acidic residues" evidence="1">
    <location>
        <begin position="1"/>
        <end position="28"/>
    </location>
</feature>
<dbReference type="AlphaFoldDB" id="A0AA43TVW0"/>
<proteinExistence type="predicted"/>
<comment type="caution">
    <text evidence="2">The sequence shown here is derived from an EMBL/GenBank/DDBJ whole genome shotgun (WGS) entry which is preliminary data.</text>
</comment>
<protein>
    <submittedName>
        <fullName evidence="2">Uncharacterized protein</fullName>
    </submittedName>
</protein>